<dbReference type="CDD" id="cd00154">
    <property type="entry name" value="Rab"/>
    <property type="match status" value="1"/>
</dbReference>
<dbReference type="NCBIfam" id="TIGR00231">
    <property type="entry name" value="small_GTP"/>
    <property type="match status" value="1"/>
</dbReference>
<dbReference type="GO" id="GO:0003924">
    <property type="term" value="F:GTPase activity"/>
    <property type="evidence" value="ECO:0007669"/>
    <property type="project" value="InterPro"/>
</dbReference>
<dbReference type="AlphaFoldDB" id="A0A6C0BFI7"/>
<dbReference type="EMBL" id="MN739130">
    <property type="protein sequence ID" value="QHS90168.1"/>
    <property type="molecule type" value="Genomic_DNA"/>
</dbReference>
<dbReference type="SMART" id="SM00173">
    <property type="entry name" value="RAS"/>
    <property type="match status" value="1"/>
</dbReference>
<dbReference type="Pfam" id="PF00071">
    <property type="entry name" value="Ras"/>
    <property type="match status" value="1"/>
</dbReference>
<dbReference type="InterPro" id="IPR005225">
    <property type="entry name" value="Small_GTP-bd"/>
</dbReference>
<keyword evidence="2" id="KW-0342">GTP-binding</keyword>
<evidence type="ECO:0000256" key="3">
    <source>
        <dbReference type="ARBA" id="ARBA00023288"/>
    </source>
</evidence>
<dbReference type="PROSITE" id="PS51421">
    <property type="entry name" value="RAS"/>
    <property type="match status" value="1"/>
</dbReference>
<keyword evidence="3" id="KW-0449">Lipoprotein</keyword>
<evidence type="ECO:0000256" key="1">
    <source>
        <dbReference type="ARBA" id="ARBA00022741"/>
    </source>
</evidence>
<evidence type="ECO:0000313" key="4">
    <source>
        <dbReference type="EMBL" id="QHS90168.1"/>
    </source>
</evidence>
<accession>A0A6C0BFI7</accession>
<dbReference type="SMART" id="SM00174">
    <property type="entry name" value="RHO"/>
    <property type="match status" value="1"/>
</dbReference>
<organism evidence="4">
    <name type="scientific">viral metagenome</name>
    <dbReference type="NCBI Taxonomy" id="1070528"/>
    <lineage>
        <taxon>unclassified sequences</taxon>
        <taxon>metagenomes</taxon>
        <taxon>organismal metagenomes</taxon>
    </lineage>
</organism>
<dbReference type="SMART" id="SM00176">
    <property type="entry name" value="RAN"/>
    <property type="match status" value="1"/>
</dbReference>
<dbReference type="InterPro" id="IPR001806">
    <property type="entry name" value="Small_GTPase"/>
</dbReference>
<dbReference type="Gene3D" id="3.40.50.300">
    <property type="entry name" value="P-loop containing nucleotide triphosphate hydrolases"/>
    <property type="match status" value="1"/>
</dbReference>
<dbReference type="InterPro" id="IPR027417">
    <property type="entry name" value="P-loop_NTPase"/>
</dbReference>
<keyword evidence="1" id="KW-0547">Nucleotide-binding</keyword>
<evidence type="ECO:0000256" key="2">
    <source>
        <dbReference type="ARBA" id="ARBA00023134"/>
    </source>
</evidence>
<protein>
    <submittedName>
        <fullName evidence="4">Uncharacterized protein</fullName>
    </submittedName>
</protein>
<sequence>MSNYKFRYIFIGDSNSGKSSIMKRYVEHTYNCSEPLTLGIEYGIKTIMYDNKNIKLILCDTSGQERFRSITRSYYKNVLGAIIVYDITSRKSFLSLHEWIQDINDNTDNVVMFLVGNKCDLEKRRQVSYDEGLELSKKHNMYFIETSAKNDVNLFEIMDIFDIMTKNIYNKVVSKELLYDVDISDNITIDTKKNISKKCC</sequence>
<dbReference type="FunFam" id="3.40.50.300:FF:001129">
    <property type="entry name" value="ras-related protein Rab-44 isoform X2"/>
    <property type="match status" value="1"/>
</dbReference>
<dbReference type="PANTHER" id="PTHR47977">
    <property type="entry name" value="RAS-RELATED PROTEIN RAB"/>
    <property type="match status" value="1"/>
</dbReference>
<dbReference type="PRINTS" id="PR00449">
    <property type="entry name" value="RASTRNSFRMNG"/>
</dbReference>
<name>A0A6C0BFI7_9ZZZZ</name>
<dbReference type="SMART" id="SM00177">
    <property type="entry name" value="ARF"/>
    <property type="match status" value="1"/>
</dbReference>
<dbReference type="SUPFAM" id="SSF52540">
    <property type="entry name" value="P-loop containing nucleoside triphosphate hydrolases"/>
    <property type="match status" value="1"/>
</dbReference>
<reference evidence="4" key="1">
    <citation type="journal article" date="2020" name="Nature">
        <title>Giant virus diversity and host interactions through global metagenomics.</title>
        <authorList>
            <person name="Schulz F."/>
            <person name="Roux S."/>
            <person name="Paez-Espino D."/>
            <person name="Jungbluth S."/>
            <person name="Walsh D.A."/>
            <person name="Denef V.J."/>
            <person name="McMahon K.D."/>
            <person name="Konstantinidis K.T."/>
            <person name="Eloe-Fadrosh E.A."/>
            <person name="Kyrpides N.C."/>
            <person name="Woyke T."/>
        </authorList>
    </citation>
    <scope>NUCLEOTIDE SEQUENCE</scope>
    <source>
        <strain evidence="4">GVMAG-M-3300010160-60</strain>
    </source>
</reference>
<dbReference type="GO" id="GO:0005525">
    <property type="term" value="F:GTP binding"/>
    <property type="evidence" value="ECO:0007669"/>
    <property type="project" value="UniProtKB-KW"/>
</dbReference>
<proteinExistence type="predicted"/>
<dbReference type="InterPro" id="IPR050227">
    <property type="entry name" value="Rab"/>
</dbReference>
<dbReference type="SMART" id="SM00175">
    <property type="entry name" value="RAB"/>
    <property type="match status" value="1"/>
</dbReference>
<dbReference type="PROSITE" id="PS51419">
    <property type="entry name" value="RAB"/>
    <property type="match status" value="1"/>
</dbReference>